<dbReference type="GO" id="GO:0045732">
    <property type="term" value="P:positive regulation of protein catabolic process"/>
    <property type="evidence" value="ECO:0007669"/>
    <property type="project" value="TreeGrafter"/>
</dbReference>
<dbReference type="Proteomes" id="UP001140453">
    <property type="component" value="Unassembled WGS sequence"/>
</dbReference>
<dbReference type="SUPFAM" id="SSF55729">
    <property type="entry name" value="Acyl-CoA N-acyltransferases (Nat)"/>
    <property type="match status" value="1"/>
</dbReference>
<dbReference type="InterPro" id="IPR038581">
    <property type="entry name" value="ODC_AZ_sf"/>
</dbReference>
<dbReference type="InterPro" id="IPR016181">
    <property type="entry name" value="Acyl_CoA_acyltransferase"/>
</dbReference>
<evidence type="ECO:0000256" key="3">
    <source>
        <dbReference type="ARBA" id="ARBA00011486"/>
    </source>
</evidence>
<dbReference type="AlphaFoldDB" id="A0A9W9D142"/>
<comment type="function">
    <text evidence="1">Ornithine decarboxylase (ODC) antizyme protein that negatively regulates ODC activity and intracellular polyamine biosynthesis in response to increased intracellular polyamine levels. Binds to ODC monomers, inhibiting the assembly of the functional ODC homodimer, and targets the monomers for ubiquitin-independent proteolytic destruction by the 26S proteasome.</text>
</comment>
<dbReference type="GO" id="GO:0075523">
    <property type="term" value="P:viral translational frameshifting"/>
    <property type="evidence" value="ECO:0007669"/>
    <property type="project" value="UniProtKB-KW"/>
</dbReference>
<feature type="region of interest" description="Disordered" evidence="6">
    <location>
        <begin position="151"/>
        <end position="176"/>
    </location>
</feature>
<organism evidence="7 8">
    <name type="scientific">Gnomoniopsis smithogilvyi</name>
    <dbReference type="NCBI Taxonomy" id="1191159"/>
    <lineage>
        <taxon>Eukaryota</taxon>
        <taxon>Fungi</taxon>
        <taxon>Dikarya</taxon>
        <taxon>Ascomycota</taxon>
        <taxon>Pezizomycotina</taxon>
        <taxon>Sordariomycetes</taxon>
        <taxon>Sordariomycetidae</taxon>
        <taxon>Diaporthales</taxon>
        <taxon>Gnomoniaceae</taxon>
        <taxon>Gnomoniopsis</taxon>
    </lineage>
</organism>
<evidence type="ECO:0000313" key="8">
    <source>
        <dbReference type="Proteomes" id="UP001140453"/>
    </source>
</evidence>
<evidence type="ECO:0000256" key="6">
    <source>
        <dbReference type="SAM" id="MobiDB-lite"/>
    </source>
</evidence>
<proteinExistence type="inferred from homology"/>
<comment type="caution">
    <text evidence="7">The sequence shown here is derived from an EMBL/GenBank/DDBJ whole genome shotgun (WGS) entry which is preliminary data.</text>
</comment>
<accession>A0A9W9D142</accession>
<comment type="similarity">
    <text evidence="2">Belongs to the ODC antizyme family.</text>
</comment>
<evidence type="ECO:0000256" key="5">
    <source>
        <dbReference type="ARBA" id="ARBA00022758"/>
    </source>
</evidence>
<feature type="compositionally biased region" description="Low complexity" evidence="6">
    <location>
        <begin position="97"/>
        <end position="113"/>
    </location>
</feature>
<dbReference type="GO" id="GO:0005737">
    <property type="term" value="C:cytoplasm"/>
    <property type="evidence" value="ECO:0007669"/>
    <property type="project" value="TreeGrafter"/>
</dbReference>
<dbReference type="Gene3D" id="3.40.630.60">
    <property type="match status" value="1"/>
</dbReference>
<keyword evidence="5" id="KW-0688">Ribosomal frameshifting</keyword>
<evidence type="ECO:0000256" key="1">
    <source>
        <dbReference type="ARBA" id="ARBA00002307"/>
    </source>
</evidence>
<reference evidence="7" key="1">
    <citation type="submission" date="2022-10" db="EMBL/GenBank/DDBJ databases">
        <title>Tapping the CABI collections for fungal endophytes: first genome assemblies for Collariella, Neodidymelliopsis, Ascochyta clinopodiicola, Didymella pomorum, Didymosphaeria variabile, Neocosmospora piperis and Neocucurbitaria cava.</title>
        <authorList>
            <person name="Hill R."/>
        </authorList>
    </citation>
    <scope>NUCLEOTIDE SEQUENCE</scope>
    <source>
        <strain evidence="7">IMI 355082</strain>
    </source>
</reference>
<dbReference type="Pfam" id="PF02100">
    <property type="entry name" value="ODC_AZ"/>
    <property type="match status" value="1"/>
</dbReference>
<dbReference type="GO" id="GO:0008073">
    <property type="term" value="F:ornithine decarboxylase inhibitor activity"/>
    <property type="evidence" value="ECO:0007669"/>
    <property type="project" value="InterPro"/>
</dbReference>
<sequence>MAPMKTLNSNYSSSNYGENIARQANVLASCYVVDAAASLKGFHYCTTLAADLSSKGPSGIPEVPISGLPSPPSSPPLAAITSSNELALTPKPKRYTNGNGSSSASRNRRGGAALRTREECERLFCGTMKAVFQGERNSVNHVSGLAGVYQHHQSSNRNHNQQQDDESDTSSSISSIDSGYFGSYTGDSQYRTEVRQQLTPPYDGPAERTGVSPQVSSGVQATAWMEIWDYQGGASFLAFMAEDMTSGEKSLFTFFDAGVVGHDLKKALVAMIELAETPLGCARLVVCIDRSIEAEDLQSLTKGLQWAGFELETLEHWTGLRDLTSEKWLFMGVEV</sequence>
<protein>
    <recommendedName>
        <fullName evidence="4">Ornithine decarboxylase antizyme</fullName>
    </recommendedName>
</protein>
<dbReference type="EMBL" id="JAPEVB010000001">
    <property type="protein sequence ID" value="KAJ4396633.1"/>
    <property type="molecule type" value="Genomic_DNA"/>
</dbReference>
<comment type="subunit">
    <text evidence="3">Interacts with ODC and thereby sterically blocks ODC homodimerization.</text>
</comment>
<dbReference type="OrthoDB" id="5959761at2759"/>
<dbReference type="PANTHER" id="PTHR10279:SF10">
    <property type="entry name" value="ORNITHINE DECARBOXYLASE ANTIZYME"/>
    <property type="match status" value="1"/>
</dbReference>
<feature type="region of interest" description="Disordered" evidence="6">
    <location>
        <begin position="85"/>
        <end position="113"/>
    </location>
</feature>
<gene>
    <name evidence="7" type="ORF">N0V93_000854</name>
</gene>
<evidence type="ECO:0000256" key="2">
    <source>
        <dbReference type="ARBA" id="ARBA00008796"/>
    </source>
</evidence>
<dbReference type="PANTHER" id="PTHR10279">
    <property type="entry name" value="ORNITHINE DECARBOXYLASE ANTIZYME"/>
    <property type="match status" value="1"/>
</dbReference>
<dbReference type="InterPro" id="IPR002993">
    <property type="entry name" value="ODC_AZ"/>
</dbReference>
<name>A0A9W9D142_9PEZI</name>
<evidence type="ECO:0000313" key="7">
    <source>
        <dbReference type="EMBL" id="KAJ4396633.1"/>
    </source>
</evidence>
<keyword evidence="8" id="KW-1185">Reference proteome</keyword>
<feature type="compositionally biased region" description="Low complexity" evidence="6">
    <location>
        <begin position="151"/>
        <end position="161"/>
    </location>
</feature>
<dbReference type="GO" id="GO:0005634">
    <property type="term" value="C:nucleus"/>
    <property type="evidence" value="ECO:0007669"/>
    <property type="project" value="TreeGrafter"/>
</dbReference>
<evidence type="ECO:0000256" key="4">
    <source>
        <dbReference type="ARBA" id="ARBA00017712"/>
    </source>
</evidence>